<keyword evidence="4" id="KW-0863">Zinc-finger</keyword>
<dbReference type="Gene3D" id="1.10.472.170">
    <property type="match status" value="1"/>
</dbReference>
<feature type="compositionally biased region" description="Basic and acidic residues" evidence="9">
    <location>
        <begin position="360"/>
        <end position="376"/>
    </location>
</feature>
<evidence type="ECO:0000259" key="10">
    <source>
        <dbReference type="Pfam" id="PF00382"/>
    </source>
</evidence>
<comment type="caution">
    <text evidence="12">The sequence shown here is derived from an EMBL/GenBank/DDBJ whole genome shotgun (WGS) entry which is preliminary data.</text>
</comment>
<evidence type="ECO:0000256" key="2">
    <source>
        <dbReference type="ARBA" id="ARBA00010857"/>
    </source>
</evidence>
<dbReference type="GO" id="GO:0070897">
    <property type="term" value="P:transcription preinitiation complex assembly"/>
    <property type="evidence" value="ECO:0007669"/>
    <property type="project" value="InterPro"/>
</dbReference>
<name>A0AAN9JJU6_CLITE</name>
<dbReference type="InterPro" id="IPR011665">
    <property type="entry name" value="BRF1_TBP-bd_dom"/>
</dbReference>
<evidence type="ECO:0000256" key="7">
    <source>
        <dbReference type="ARBA" id="ARBA00023163"/>
    </source>
</evidence>
<accession>A0AAN9JJU6</accession>
<dbReference type="EMBL" id="JAYKXN010000003">
    <property type="protein sequence ID" value="KAK7300535.1"/>
    <property type="molecule type" value="Genomic_DNA"/>
</dbReference>
<evidence type="ECO:0000259" key="11">
    <source>
        <dbReference type="Pfam" id="PF07741"/>
    </source>
</evidence>
<comment type="subcellular location">
    <subcellularLocation>
        <location evidence="1">Nucleus</location>
    </subcellularLocation>
</comment>
<feature type="region of interest" description="Disordered" evidence="9">
    <location>
        <begin position="321"/>
        <end position="346"/>
    </location>
</feature>
<dbReference type="CDD" id="cd20554">
    <property type="entry name" value="CYCLIN_TFIIIB90_rpt2"/>
    <property type="match status" value="1"/>
</dbReference>
<comment type="similarity">
    <text evidence="2">Belongs to the TFIIB family.</text>
</comment>
<evidence type="ECO:0000256" key="8">
    <source>
        <dbReference type="ARBA" id="ARBA00023242"/>
    </source>
</evidence>
<organism evidence="12 13">
    <name type="scientific">Clitoria ternatea</name>
    <name type="common">Butterfly pea</name>
    <dbReference type="NCBI Taxonomy" id="43366"/>
    <lineage>
        <taxon>Eukaryota</taxon>
        <taxon>Viridiplantae</taxon>
        <taxon>Streptophyta</taxon>
        <taxon>Embryophyta</taxon>
        <taxon>Tracheophyta</taxon>
        <taxon>Spermatophyta</taxon>
        <taxon>Magnoliopsida</taxon>
        <taxon>eudicotyledons</taxon>
        <taxon>Gunneridae</taxon>
        <taxon>Pentapetalae</taxon>
        <taxon>rosids</taxon>
        <taxon>fabids</taxon>
        <taxon>Fabales</taxon>
        <taxon>Fabaceae</taxon>
        <taxon>Papilionoideae</taxon>
        <taxon>50 kb inversion clade</taxon>
        <taxon>NPAAA clade</taxon>
        <taxon>indigoferoid/millettioid clade</taxon>
        <taxon>Phaseoleae</taxon>
        <taxon>Clitoria</taxon>
    </lineage>
</organism>
<dbReference type="GO" id="GO:0001006">
    <property type="term" value="F:RNA polymerase III type 3 promoter sequence-specific DNA binding"/>
    <property type="evidence" value="ECO:0007669"/>
    <property type="project" value="TreeGrafter"/>
</dbReference>
<evidence type="ECO:0000256" key="5">
    <source>
        <dbReference type="ARBA" id="ARBA00022833"/>
    </source>
</evidence>
<feature type="compositionally biased region" description="Acidic residues" evidence="9">
    <location>
        <begin position="543"/>
        <end position="553"/>
    </location>
</feature>
<dbReference type="GO" id="GO:0097550">
    <property type="term" value="C:transcription preinitiation complex"/>
    <property type="evidence" value="ECO:0007669"/>
    <property type="project" value="TreeGrafter"/>
</dbReference>
<protein>
    <submittedName>
        <fullName evidence="12">Uncharacterized protein</fullName>
    </submittedName>
</protein>
<evidence type="ECO:0000256" key="1">
    <source>
        <dbReference type="ARBA" id="ARBA00004123"/>
    </source>
</evidence>
<dbReference type="PANTHER" id="PTHR11618">
    <property type="entry name" value="TRANSCRIPTION INITIATION FACTOR IIB-RELATED"/>
    <property type="match status" value="1"/>
</dbReference>
<dbReference type="InterPro" id="IPR036915">
    <property type="entry name" value="Cyclin-like_sf"/>
</dbReference>
<keyword evidence="3" id="KW-0479">Metal-binding</keyword>
<dbReference type="Pfam" id="PF00382">
    <property type="entry name" value="TFIIB"/>
    <property type="match status" value="2"/>
</dbReference>
<feature type="compositionally biased region" description="Acidic residues" evidence="9">
    <location>
        <begin position="377"/>
        <end position="386"/>
    </location>
</feature>
<feature type="compositionally biased region" description="Basic and acidic residues" evidence="9">
    <location>
        <begin position="515"/>
        <end position="540"/>
    </location>
</feature>
<dbReference type="GO" id="GO:0017025">
    <property type="term" value="F:TBP-class protein binding"/>
    <property type="evidence" value="ECO:0007669"/>
    <property type="project" value="InterPro"/>
</dbReference>
<reference evidence="12 13" key="1">
    <citation type="submission" date="2024-01" db="EMBL/GenBank/DDBJ databases">
        <title>The genomes of 5 underutilized Papilionoideae crops provide insights into root nodulation and disease resistance.</title>
        <authorList>
            <person name="Yuan L."/>
        </authorList>
    </citation>
    <scope>NUCLEOTIDE SEQUENCE [LARGE SCALE GENOMIC DNA]</scope>
    <source>
        <strain evidence="12">LY-2023</strain>
        <tissue evidence="12">Leaf</tissue>
    </source>
</reference>
<dbReference type="AlphaFoldDB" id="A0AAN9JJU6"/>
<dbReference type="Gene3D" id="1.20.5.650">
    <property type="entry name" value="Single helix bin"/>
    <property type="match status" value="1"/>
</dbReference>
<dbReference type="GO" id="GO:0000126">
    <property type="term" value="C:transcription factor TFIIIB complex"/>
    <property type="evidence" value="ECO:0007669"/>
    <property type="project" value="TreeGrafter"/>
</dbReference>
<feature type="domain" description="Transcription factor TFIIB cyclin-like" evidence="10">
    <location>
        <begin position="150"/>
        <end position="240"/>
    </location>
</feature>
<dbReference type="InterPro" id="IPR013150">
    <property type="entry name" value="TFIIB_cyclin"/>
</dbReference>
<keyword evidence="6" id="KW-0805">Transcription regulation</keyword>
<keyword evidence="5" id="KW-0862">Zinc</keyword>
<dbReference type="InterPro" id="IPR000812">
    <property type="entry name" value="TFIIB"/>
</dbReference>
<dbReference type="GO" id="GO:0008270">
    <property type="term" value="F:zinc ion binding"/>
    <property type="evidence" value="ECO:0007669"/>
    <property type="project" value="UniProtKB-KW"/>
</dbReference>
<dbReference type="Pfam" id="PF07741">
    <property type="entry name" value="BRF1"/>
    <property type="match status" value="1"/>
</dbReference>
<dbReference type="PANTHER" id="PTHR11618:SF4">
    <property type="entry name" value="TRANSCRIPTION FACTOR IIIB 90 KDA SUBUNIT"/>
    <property type="match status" value="1"/>
</dbReference>
<keyword evidence="13" id="KW-1185">Reference proteome</keyword>
<keyword evidence="7" id="KW-0804">Transcription</keyword>
<feature type="domain" description="Brf1 TBP-binding" evidence="11">
    <location>
        <begin position="383"/>
        <end position="508"/>
    </location>
</feature>
<evidence type="ECO:0000256" key="6">
    <source>
        <dbReference type="ARBA" id="ARBA00023015"/>
    </source>
</evidence>
<evidence type="ECO:0000313" key="13">
    <source>
        <dbReference type="Proteomes" id="UP001359559"/>
    </source>
</evidence>
<keyword evidence="8" id="KW-0539">Nucleus</keyword>
<dbReference type="Proteomes" id="UP001359559">
    <property type="component" value="Unassembled WGS sequence"/>
</dbReference>
<evidence type="ECO:0000256" key="4">
    <source>
        <dbReference type="ARBA" id="ARBA00022771"/>
    </source>
</evidence>
<dbReference type="GO" id="GO:0000995">
    <property type="term" value="F:RNA polymerase III general transcription initiation factor activity"/>
    <property type="evidence" value="ECO:0007669"/>
    <property type="project" value="TreeGrafter"/>
</dbReference>
<dbReference type="Gene3D" id="1.10.472.10">
    <property type="entry name" value="Cyclin-like"/>
    <property type="match status" value="1"/>
</dbReference>
<evidence type="ECO:0000256" key="3">
    <source>
        <dbReference type="ARBA" id="ARBA00022723"/>
    </source>
</evidence>
<gene>
    <name evidence="12" type="ORF">RJT34_11381</name>
</gene>
<proteinExistence type="inferred from homology"/>
<evidence type="ECO:0000256" key="9">
    <source>
        <dbReference type="SAM" id="MobiDB-lite"/>
    </source>
</evidence>
<evidence type="ECO:0000313" key="12">
    <source>
        <dbReference type="EMBL" id="KAK7300535.1"/>
    </source>
</evidence>
<dbReference type="GO" id="GO:0005634">
    <property type="term" value="C:nucleus"/>
    <property type="evidence" value="ECO:0007669"/>
    <property type="project" value="UniProtKB-SubCell"/>
</dbReference>
<dbReference type="SUPFAM" id="SSF47954">
    <property type="entry name" value="Cyclin-like"/>
    <property type="match status" value="2"/>
</dbReference>
<feature type="domain" description="Transcription factor TFIIB cyclin-like" evidence="10">
    <location>
        <begin position="67"/>
        <end position="143"/>
    </location>
</feature>
<feature type="region of interest" description="Disordered" evidence="9">
    <location>
        <begin position="358"/>
        <end position="386"/>
    </location>
</feature>
<sequence length="587" mass="66006">MVFCSTCCKQVVGVRDSSFLCCEGCGVVLEDFFYAEEATFVKDAGGQSKLSGSYVQSVQKDFSASRQRTLDKAYEEMKYLGDALGVGQCEGMANEAVQLYKIALDRNFTRGRKSELVHASCLYIAFRYEIGAVFLQLCEVLRLHEHPIVQKPIDPSLFMHRYTEKLMKNQASAISDTALNIVASMKRDWMQTGRKPSGICGAALYISALAHGIKCSKLDIERVVHVCEATLTKRLVEFEDTDSSSLTIEELNMLAKEREKNPTVMPNDGVSKDVLCEHKKNGVSHFALGLCEKCYNDFFKHSGGLDGGLDPPAFRRAERERMKRRLSEENVDEAHELAKASNGHEEDLPAFAAETVGANVEHESSKDGEYHESHQEDEPESLSDIDDQEVDGYLNNEEETNCKKIIWENLNREYLEEQAAKEACAAAARKANEANFENCSEDVLAARELFASATAAVAKSRKEMREKRAQEAKKLGPAKSAADATRQILIKKRYSSKVNFDRLDELYDTMTEADDPQKQKKVKFDLPSENDDNIKDKNGDETGSMDELEDAGDIGEIYQNDLYNDNRNDKYFPEDDCYNYNGGDEYY</sequence>
<feature type="region of interest" description="Disordered" evidence="9">
    <location>
        <begin position="511"/>
        <end position="557"/>
    </location>
</feature>
<dbReference type="FunFam" id="1.10.472.10:FF:000066">
    <property type="entry name" value="Transcription factor IIIB subunit"/>
    <property type="match status" value="1"/>
</dbReference>